<dbReference type="STRING" id="48467.SAMN02745166_03810"/>
<dbReference type="RefSeq" id="WP_078814978.1">
    <property type="nucleotide sequence ID" value="NZ_FUYE01000015.1"/>
</dbReference>
<dbReference type="InterPro" id="IPR036691">
    <property type="entry name" value="Endo/exonu/phosph_ase_sf"/>
</dbReference>
<dbReference type="EMBL" id="FUYE01000015">
    <property type="protein sequence ID" value="SKB03446.1"/>
    <property type="molecule type" value="Genomic_DNA"/>
</dbReference>
<dbReference type="Pfam" id="PF03372">
    <property type="entry name" value="Exo_endo_phos"/>
    <property type="match status" value="1"/>
</dbReference>
<sequence>MVSHNHLITRRGLIPAVFFCLALLGQASSWSHESVVFCSYNLKNWLLMQRSFDDKEAPPTSKPEKEKRKVIEFLKTIRPDILGVCEIGKLEDLQDVQTRLRQQGIDLPYLEHNMGGDPTRSLGLLSRFPITARDSQVKLEYHIGEDIFLMQRGILDATVTLSPQLQIRFLGVHLKSKRAIPEADEALMRRNEAHLLRRHLDSVFHKNPQEKIVCYGDFNEHRNEPAISEIIGSRSSPSYMIDLHLKDEHGLVWTHFWDDADVYGRLDYLFVSRALRPLVETKGTYIFSSAEFDQASDHRPIVMTLKPRPPVASQGQP</sequence>
<keyword evidence="2" id="KW-0255">Endonuclease</keyword>
<reference evidence="3" key="1">
    <citation type="submission" date="2017-02" db="EMBL/GenBank/DDBJ databases">
        <authorList>
            <person name="Varghese N."/>
            <person name="Submissions S."/>
        </authorList>
    </citation>
    <scope>NUCLEOTIDE SEQUENCE [LARGE SCALE GENOMIC DNA]</scope>
    <source>
        <strain evidence="3">ATCC 700200</strain>
    </source>
</reference>
<dbReference type="SUPFAM" id="SSF56219">
    <property type="entry name" value="DNase I-like"/>
    <property type="match status" value="1"/>
</dbReference>
<organism evidence="2 3">
    <name type="scientific">Prosthecobacter debontii</name>
    <dbReference type="NCBI Taxonomy" id="48467"/>
    <lineage>
        <taxon>Bacteria</taxon>
        <taxon>Pseudomonadati</taxon>
        <taxon>Verrucomicrobiota</taxon>
        <taxon>Verrucomicrobiia</taxon>
        <taxon>Verrucomicrobiales</taxon>
        <taxon>Verrucomicrobiaceae</taxon>
        <taxon>Prosthecobacter</taxon>
    </lineage>
</organism>
<name>A0A1T4YNW2_9BACT</name>
<keyword evidence="3" id="KW-1185">Reference proteome</keyword>
<dbReference type="Proteomes" id="UP000190774">
    <property type="component" value="Unassembled WGS sequence"/>
</dbReference>
<dbReference type="OrthoDB" id="186070at2"/>
<proteinExistence type="predicted"/>
<dbReference type="GO" id="GO:0004519">
    <property type="term" value="F:endonuclease activity"/>
    <property type="evidence" value="ECO:0007669"/>
    <property type="project" value="UniProtKB-KW"/>
</dbReference>
<dbReference type="GO" id="GO:0004527">
    <property type="term" value="F:exonuclease activity"/>
    <property type="evidence" value="ECO:0007669"/>
    <property type="project" value="UniProtKB-KW"/>
</dbReference>
<dbReference type="AlphaFoldDB" id="A0A1T4YNW2"/>
<evidence type="ECO:0000313" key="3">
    <source>
        <dbReference type="Proteomes" id="UP000190774"/>
    </source>
</evidence>
<keyword evidence="2" id="KW-0378">Hydrolase</keyword>
<protein>
    <submittedName>
        <fullName evidence="2">Endonuclease/Exonuclease/phosphatase family protein</fullName>
    </submittedName>
</protein>
<dbReference type="Gene3D" id="3.60.10.10">
    <property type="entry name" value="Endonuclease/exonuclease/phosphatase"/>
    <property type="match status" value="1"/>
</dbReference>
<accession>A0A1T4YNW2</accession>
<dbReference type="PANTHER" id="PTHR42834">
    <property type="entry name" value="ENDONUCLEASE/EXONUCLEASE/PHOSPHATASE FAMILY PROTEIN (AFU_ORTHOLOGUE AFUA_3G09210)"/>
    <property type="match status" value="1"/>
</dbReference>
<keyword evidence="2" id="KW-0269">Exonuclease</keyword>
<gene>
    <name evidence="2" type="ORF">SAMN02745166_03810</name>
</gene>
<dbReference type="InterPro" id="IPR005135">
    <property type="entry name" value="Endo/exonuclease/phosphatase"/>
</dbReference>
<evidence type="ECO:0000313" key="2">
    <source>
        <dbReference type="EMBL" id="SKB03446.1"/>
    </source>
</evidence>
<dbReference type="PANTHER" id="PTHR42834:SF1">
    <property type="entry name" value="ENDONUCLEASE_EXONUCLEASE_PHOSPHATASE FAMILY PROTEIN (AFU_ORTHOLOGUE AFUA_3G09210)"/>
    <property type="match status" value="1"/>
</dbReference>
<keyword evidence="2" id="KW-0540">Nuclease</keyword>
<feature type="domain" description="Endonuclease/exonuclease/phosphatase" evidence="1">
    <location>
        <begin position="64"/>
        <end position="298"/>
    </location>
</feature>
<evidence type="ECO:0000259" key="1">
    <source>
        <dbReference type="Pfam" id="PF03372"/>
    </source>
</evidence>